<proteinExistence type="predicted"/>
<keyword evidence="3" id="KW-1185">Reference proteome</keyword>
<dbReference type="EMBL" id="LXQA010067205">
    <property type="protein sequence ID" value="MCI07935.1"/>
    <property type="molecule type" value="Genomic_DNA"/>
</dbReference>
<evidence type="ECO:0000256" key="1">
    <source>
        <dbReference type="SAM" id="MobiDB-lite"/>
    </source>
</evidence>
<organism evidence="2 3">
    <name type="scientific">Trifolium medium</name>
    <dbReference type="NCBI Taxonomy" id="97028"/>
    <lineage>
        <taxon>Eukaryota</taxon>
        <taxon>Viridiplantae</taxon>
        <taxon>Streptophyta</taxon>
        <taxon>Embryophyta</taxon>
        <taxon>Tracheophyta</taxon>
        <taxon>Spermatophyta</taxon>
        <taxon>Magnoliopsida</taxon>
        <taxon>eudicotyledons</taxon>
        <taxon>Gunneridae</taxon>
        <taxon>Pentapetalae</taxon>
        <taxon>rosids</taxon>
        <taxon>fabids</taxon>
        <taxon>Fabales</taxon>
        <taxon>Fabaceae</taxon>
        <taxon>Papilionoideae</taxon>
        <taxon>50 kb inversion clade</taxon>
        <taxon>NPAAA clade</taxon>
        <taxon>Hologalegina</taxon>
        <taxon>IRL clade</taxon>
        <taxon>Trifolieae</taxon>
        <taxon>Trifolium</taxon>
    </lineage>
</organism>
<accession>A0A392PAL5</accession>
<feature type="region of interest" description="Disordered" evidence="1">
    <location>
        <begin position="20"/>
        <end position="48"/>
    </location>
</feature>
<feature type="compositionally biased region" description="Basic and acidic residues" evidence="1">
    <location>
        <begin position="26"/>
        <end position="35"/>
    </location>
</feature>
<feature type="non-terminal residue" evidence="2">
    <location>
        <position position="63"/>
    </location>
</feature>
<protein>
    <submittedName>
        <fullName evidence="2">Uncharacterized protein</fullName>
    </submittedName>
</protein>
<evidence type="ECO:0000313" key="2">
    <source>
        <dbReference type="EMBL" id="MCI07935.1"/>
    </source>
</evidence>
<sequence length="63" mass="7185">MLPRIETWMLQLVDNAINEELNGDSNNDKQTDPVEHSSSAIPETQFDVPVMKDNDLDYVAKHD</sequence>
<reference evidence="2 3" key="1">
    <citation type="journal article" date="2018" name="Front. Plant Sci.">
        <title>Red Clover (Trifolium pratense) and Zigzag Clover (T. medium) - A Picture of Genomic Similarities and Differences.</title>
        <authorList>
            <person name="Dluhosova J."/>
            <person name="Istvanek J."/>
            <person name="Nedelnik J."/>
            <person name="Repkova J."/>
        </authorList>
    </citation>
    <scope>NUCLEOTIDE SEQUENCE [LARGE SCALE GENOMIC DNA]</scope>
    <source>
        <strain evidence="3">cv. 10/8</strain>
        <tissue evidence="2">Leaf</tissue>
    </source>
</reference>
<dbReference type="AlphaFoldDB" id="A0A392PAL5"/>
<dbReference type="Proteomes" id="UP000265520">
    <property type="component" value="Unassembled WGS sequence"/>
</dbReference>
<comment type="caution">
    <text evidence="2">The sequence shown here is derived from an EMBL/GenBank/DDBJ whole genome shotgun (WGS) entry which is preliminary data.</text>
</comment>
<name>A0A392PAL5_9FABA</name>
<evidence type="ECO:0000313" key="3">
    <source>
        <dbReference type="Proteomes" id="UP000265520"/>
    </source>
</evidence>